<dbReference type="PANTHER" id="PTHR12062">
    <property type="entry name" value="N-ACETYLGLUCOSAMINYLTRANSFERASE VI"/>
    <property type="match status" value="1"/>
</dbReference>
<evidence type="ECO:0000259" key="1">
    <source>
        <dbReference type="Pfam" id="PF04666"/>
    </source>
</evidence>
<dbReference type="GO" id="GO:0006487">
    <property type="term" value="P:protein N-linked glycosylation"/>
    <property type="evidence" value="ECO:0007669"/>
    <property type="project" value="TreeGrafter"/>
</dbReference>
<comment type="caution">
    <text evidence="2">The sequence shown here is derived from an EMBL/GenBank/DDBJ whole genome shotgun (WGS) entry which is preliminary data.</text>
</comment>
<accession>A0A8S4BGG1</accession>
<evidence type="ECO:0000313" key="3">
    <source>
        <dbReference type="Proteomes" id="UP000677803"/>
    </source>
</evidence>
<dbReference type="GO" id="GO:0005783">
    <property type="term" value="C:endoplasmic reticulum"/>
    <property type="evidence" value="ECO:0007669"/>
    <property type="project" value="TreeGrafter"/>
</dbReference>
<dbReference type="GO" id="GO:0005795">
    <property type="term" value="C:Golgi stack"/>
    <property type="evidence" value="ECO:0007669"/>
    <property type="project" value="TreeGrafter"/>
</dbReference>
<protein>
    <submittedName>
        <fullName evidence="2">(Atlantic silverside) hypothetical protein</fullName>
    </submittedName>
</protein>
<name>A0A8S4BGG1_9TELE</name>
<dbReference type="EMBL" id="CAJRST010036666">
    <property type="protein sequence ID" value="CAG5993641.1"/>
    <property type="molecule type" value="Genomic_DNA"/>
</dbReference>
<gene>
    <name evidence="2" type="ORF">MMEN_LOCUS17850</name>
</gene>
<dbReference type="AlphaFoldDB" id="A0A8S4BGG1"/>
<evidence type="ECO:0000313" key="2">
    <source>
        <dbReference type="EMBL" id="CAG5993641.1"/>
    </source>
</evidence>
<dbReference type="InterPro" id="IPR057279">
    <property type="entry name" value="MGAT4"/>
</dbReference>
<proteinExistence type="predicted"/>
<dbReference type="OrthoDB" id="2016523at2759"/>
<dbReference type="InterPro" id="IPR006759">
    <property type="entry name" value="Glyco_transf_54"/>
</dbReference>
<keyword evidence="3" id="KW-1185">Reference proteome</keyword>
<organism evidence="2 3">
    <name type="scientific">Menidia menidia</name>
    <name type="common">Atlantic silverside</name>
    <dbReference type="NCBI Taxonomy" id="238744"/>
    <lineage>
        <taxon>Eukaryota</taxon>
        <taxon>Metazoa</taxon>
        <taxon>Chordata</taxon>
        <taxon>Craniata</taxon>
        <taxon>Vertebrata</taxon>
        <taxon>Euteleostomi</taxon>
        <taxon>Actinopterygii</taxon>
        <taxon>Neopterygii</taxon>
        <taxon>Teleostei</taxon>
        <taxon>Neoteleostei</taxon>
        <taxon>Acanthomorphata</taxon>
        <taxon>Ovalentaria</taxon>
        <taxon>Atherinomorphae</taxon>
        <taxon>Atheriniformes</taxon>
        <taxon>Atherinopsidae</taxon>
        <taxon>Menidiinae</taxon>
        <taxon>Menidia</taxon>
    </lineage>
</organism>
<dbReference type="Pfam" id="PF04666">
    <property type="entry name" value="MGAT4_cons"/>
    <property type="match status" value="1"/>
</dbReference>
<feature type="non-terminal residue" evidence="2">
    <location>
        <position position="73"/>
    </location>
</feature>
<sequence length="73" mass="8356">ADPQYASSVAEALKNLFPAEIQSGLLEVVSPSVHFYPDFSRLRESFGDPKERVRLRLLDPLRVRLEADRILFL</sequence>
<feature type="domain" description="MGAT4 conserved region" evidence="1">
    <location>
        <begin position="2"/>
        <end position="57"/>
    </location>
</feature>
<dbReference type="GO" id="GO:0005793">
    <property type="term" value="C:endoplasmic reticulum-Golgi intermediate compartment"/>
    <property type="evidence" value="ECO:0007669"/>
    <property type="project" value="TreeGrafter"/>
</dbReference>
<dbReference type="GO" id="GO:0008375">
    <property type="term" value="F:acetylglucosaminyltransferase activity"/>
    <property type="evidence" value="ECO:0007669"/>
    <property type="project" value="TreeGrafter"/>
</dbReference>
<dbReference type="Proteomes" id="UP000677803">
    <property type="component" value="Unassembled WGS sequence"/>
</dbReference>
<reference evidence="2" key="1">
    <citation type="submission" date="2021-05" db="EMBL/GenBank/DDBJ databases">
        <authorList>
            <person name="Tigano A."/>
        </authorList>
    </citation>
    <scope>NUCLEOTIDE SEQUENCE</scope>
</reference>
<dbReference type="PANTHER" id="PTHR12062:SF1">
    <property type="entry name" value="ALPHA-1,3-MANNOSYL-GLYCOPROTEIN 4-BETA-N-ACETYLGLUCOSAMINYLTRANSFERASE B"/>
    <property type="match status" value="1"/>
</dbReference>